<dbReference type="Proteomes" id="UP000683575">
    <property type="component" value="Chromosome"/>
</dbReference>
<evidence type="ECO:0000256" key="2">
    <source>
        <dbReference type="ARBA" id="ARBA00023315"/>
    </source>
</evidence>
<proteinExistence type="predicted"/>
<dbReference type="PANTHER" id="PTHR43877">
    <property type="entry name" value="AMINOALKYLPHOSPHONATE N-ACETYLTRANSFERASE-RELATED-RELATED"/>
    <property type="match status" value="1"/>
</dbReference>
<dbReference type="PROSITE" id="PS51186">
    <property type="entry name" value="GNAT"/>
    <property type="match status" value="1"/>
</dbReference>
<evidence type="ECO:0000256" key="1">
    <source>
        <dbReference type="ARBA" id="ARBA00022679"/>
    </source>
</evidence>
<evidence type="ECO:0000259" key="3">
    <source>
        <dbReference type="PROSITE" id="PS51186"/>
    </source>
</evidence>
<dbReference type="RefSeq" id="WP_216940995.1">
    <property type="nucleotide sequence ID" value="NZ_CP077062.1"/>
</dbReference>
<gene>
    <name evidence="4" type="ORF">KRR39_04925</name>
</gene>
<dbReference type="EMBL" id="CP077062">
    <property type="protein sequence ID" value="QWZ09149.1"/>
    <property type="molecule type" value="Genomic_DNA"/>
</dbReference>
<dbReference type="GO" id="GO:0016747">
    <property type="term" value="F:acyltransferase activity, transferring groups other than amino-acyl groups"/>
    <property type="evidence" value="ECO:0007669"/>
    <property type="project" value="InterPro"/>
</dbReference>
<reference evidence="4" key="1">
    <citation type="submission" date="2021-06" db="EMBL/GenBank/DDBJ databases">
        <title>Complete genome sequence of Nocardioides sp. G188.</title>
        <authorList>
            <person name="Im W.-T."/>
        </authorList>
    </citation>
    <scope>NUCLEOTIDE SEQUENCE</scope>
    <source>
        <strain evidence="4">G188</strain>
    </source>
</reference>
<evidence type="ECO:0000313" key="4">
    <source>
        <dbReference type="EMBL" id="QWZ09149.1"/>
    </source>
</evidence>
<dbReference type="Pfam" id="PF00583">
    <property type="entry name" value="Acetyltransf_1"/>
    <property type="match status" value="1"/>
</dbReference>
<sequence length="190" mass="20351">MSAHAGHTDGPTADVSVRVGWADDAPGIAAVQVSAWRKEYAELLPAEVLDSFDAEQFAAAWATSLNSPQDARNRVLVALERNTVRGFAVTGPSADPDVDPVAHGEISELTVDPATTRHGHGSRLVQACADTLRADRFSTALVWLNSDDDVRRAFLTAAGWAPDGAHRELDLHGDGTVRVKQVRLHTDLAE</sequence>
<keyword evidence="5" id="KW-1185">Reference proteome</keyword>
<accession>A0A975T059</accession>
<dbReference type="KEGG" id="nps:KRR39_04925"/>
<name>A0A975T059_9ACTN</name>
<keyword evidence="2" id="KW-0012">Acyltransferase</keyword>
<keyword evidence="1" id="KW-0808">Transferase</keyword>
<dbReference type="CDD" id="cd04301">
    <property type="entry name" value="NAT_SF"/>
    <property type="match status" value="1"/>
</dbReference>
<protein>
    <submittedName>
        <fullName evidence="4">GNAT family N-acetyltransferase</fullName>
    </submittedName>
</protein>
<dbReference type="InterPro" id="IPR050832">
    <property type="entry name" value="Bact_Acetyltransf"/>
</dbReference>
<dbReference type="AlphaFoldDB" id="A0A975T059"/>
<organism evidence="4 5">
    <name type="scientific">Nocardioides panacis</name>
    <dbReference type="NCBI Taxonomy" id="2849501"/>
    <lineage>
        <taxon>Bacteria</taxon>
        <taxon>Bacillati</taxon>
        <taxon>Actinomycetota</taxon>
        <taxon>Actinomycetes</taxon>
        <taxon>Propionibacteriales</taxon>
        <taxon>Nocardioidaceae</taxon>
        <taxon>Nocardioides</taxon>
    </lineage>
</organism>
<dbReference type="InterPro" id="IPR000182">
    <property type="entry name" value="GNAT_dom"/>
</dbReference>
<evidence type="ECO:0000313" key="5">
    <source>
        <dbReference type="Proteomes" id="UP000683575"/>
    </source>
</evidence>
<feature type="domain" description="N-acetyltransferase" evidence="3">
    <location>
        <begin position="31"/>
        <end position="183"/>
    </location>
</feature>